<gene>
    <name evidence="2" type="ORF">JonanDRAFT_1172</name>
</gene>
<dbReference type="AlphaFoldDB" id="H0ULP7"/>
<dbReference type="Gene3D" id="2.60.120.10">
    <property type="entry name" value="Jelly Rolls"/>
    <property type="match status" value="1"/>
</dbReference>
<dbReference type="Proteomes" id="UP000003806">
    <property type="component" value="Chromosome"/>
</dbReference>
<dbReference type="RefSeq" id="WP_008523143.1">
    <property type="nucleotide sequence ID" value="NZ_CM001376.1"/>
</dbReference>
<dbReference type="SUPFAM" id="SSF51182">
    <property type="entry name" value="RmlC-like cupins"/>
    <property type="match status" value="1"/>
</dbReference>
<keyword evidence="3" id="KW-1185">Reference proteome</keyword>
<dbReference type="HOGENOM" id="CLU_147397_1_1_0"/>
<dbReference type="InterPro" id="IPR013096">
    <property type="entry name" value="Cupin_2"/>
</dbReference>
<organism evidence="2 3">
    <name type="scientific">Jonquetella anthropi DSM 22815</name>
    <dbReference type="NCBI Taxonomy" id="885272"/>
    <lineage>
        <taxon>Bacteria</taxon>
        <taxon>Thermotogati</taxon>
        <taxon>Synergistota</taxon>
        <taxon>Synergistia</taxon>
        <taxon>Synergistales</taxon>
        <taxon>Dethiosulfovibrionaceae</taxon>
        <taxon>Jonquetella</taxon>
    </lineage>
</organism>
<dbReference type="EMBL" id="CM001376">
    <property type="protein sequence ID" value="EHM13538.1"/>
    <property type="molecule type" value="Genomic_DNA"/>
</dbReference>
<reference evidence="2 3" key="1">
    <citation type="submission" date="2011-11" db="EMBL/GenBank/DDBJ databases">
        <title>The Noncontiguous Finished genome of Jonquetella anthropi DSM 22815.</title>
        <authorList>
            <consortium name="US DOE Joint Genome Institute (JGI-PGF)"/>
            <person name="Lucas S."/>
            <person name="Copeland A."/>
            <person name="Lapidus A."/>
            <person name="Glavina del Rio T."/>
            <person name="Dalin E."/>
            <person name="Tice H."/>
            <person name="Bruce D."/>
            <person name="Goodwin L."/>
            <person name="Pitluck S."/>
            <person name="Peters L."/>
            <person name="Mikhailova N."/>
            <person name="Held B."/>
            <person name="Kyrpides N."/>
            <person name="Mavromatis K."/>
            <person name="Ivanova N."/>
            <person name="Markowitz V."/>
            <person name="Cheng J.-F."/>
            <person name="Hugenholtz P."/>
            <person name="Woyke T."/>
            <person name="Wu D."/>
            <person name="Gronow S."/>
            <person name="Wellnitz S."/>
            <person name="Brambilla E."/>
            <person name="Klenk H.-P."/>
            <person name="Eisen J.A."/>
        </authorList>
    </citation>
    <scope>NUCLEOTIDE SEQUENCE [LARGE SCALE GENOMIC DNA]</scope>
    <source>
        <strain evidence="2 3">DSM 22815</strain>
    </source>
</reference>
<evidence type="ECO:0000313" key="2">
    <source>
        <dbReference type="EMBL" id="EHM13538.1"/>
    </source>
</evidence>
<dbReference type="STRING" id="885272.JonanDRAFT_1172"/>
<evidence type="ECO:0000313" key="3">
    <source>
        <dbReference type="Proteomes" id="UP000003806"/>
    </source>
</evidence>
<dbReference type="OrthoDB" id="9798585at2"/>
<feature type="domain" description="Cupin type-2" evidence="1">
    <location>
        <begin position="53"/>
        <end position="111"/>
    </location>
</feature>
<dbReference type="InterPro" id="IPR011051">
    <property type="entry name" value="RmlC_Cupin_sf"/>
</dbReference>
<dbReference type="Pfam" id="PF07883">
    <property type="entry name" value="Cupin_2"/>
    <property type="match status" value="1"/>
</dbReference>
<protein>
    <submittedName>
        <fullName evidence="2">Cupin domain-containing protein</fullName>
    </submittedName>
</protein>
<dbReference type="CDD" id="cd06981">
    <property type="entry name" value="cupin_reut_a1446"/>
    <property type="match status" value="1"/>
</dbReference>
<name>H0ULP7_9BACT</name>
<accession>H0ULP7</accession>
<proteinExistence type="predicted"/>
<evidence type="ECO:0000259" key="1">
    <source>
        <dbReference type="Pfam" id="PF07883"/>
    </source>
</evidence>
<sequence length="121" mass="13146">MKPLVRGSLFSDPAAPQANGEKLEVLLKDFTGLTLERIISAGQTTPQDSPYVQDEDEWVCLLAGSARLKIDLGGGQFQTISLSPGDWLVIPSKVPHWVTHTSVSPQAVWLALHARLSESAR</sequence>
<dbReference type="InterPro" id="IPR014710">
    <property type="entry name" value="RmlC-like_jellyroll"/>
</dbReference>
<dbReference type="eggNOG" id="COG1917">
    <property type="taxonomic scope" value="Bacteria"/>
</dbReference>